<evidence type="ECO:0000256" key="1">
    <source>
        <dbReference type="ARBA" id="ARBA00022737"/>
    </source>
</evidence>
<dbReference type="Pfam" id="PF00023">
    <property type="entry name" value="Ank"/>
    <property type="match status" value="1"/>
</dbReference>
<sequence>MGFLSLANELLVLVASNLGQQDVRSLLKTNRRLSRLLVPRFYDIALNEPYFKRHYSLETVLQWAVIEGHETPIRQICERKGDMTIRNNVGATLLHLAAENGHEGVVKLLLEKGADITTQNQSGATALHVAAEKGFDGMFQLLQMVWRGSSFDKAIETVDRTGCSPLHSAAANNCHVIIRILLEEGANIATKNVRGRTPLHLAAEKGHEEAVRLLMEHGAAADEAAVFLDRAGNTPLHSAAKNGHEAVVRALLEMGVDCTITTKSGATPLHWAAKMGHEAVVAALLESEAAVDAATQDESQSTPLHWVAESCCWTTIFKNRDPKPIIQRLLAKGANVKIANANGKTALHYAAENGEYATRRKEEKYTPGRSPKSIKESNTNQEAVQAAHRTLITLLLDGGAKIDARDHSGSTALHCAATYGDEHAVKLLLGRGAAIEAKNNAGQTPLGAGPEYPDTDAAEKVVRILLDYGAQRTDQVELENTTPLDLVDPRKQRRISMLVGPIASEKRKSWIADVGTQKPELHFLKTRVTGMFGPASFISRLVHWRRAKA</sequence>
<dbReference type="PANTHER" id="PTHR24126">
    <property type="entry name" value="ANKYRIN REPEAT, PH AND SEC7 DOMAIN CONTAINING PROTEIN SECG-RELATED"/>
    <property type="match status" value="1"/>
</dbReference>
<dbReference type="PRINTS" id="PR01415">
    <property type="entry name" value="ANKYRIN"/>
</dbReference>
<comment type="caution">
    <text evidence="6">The sequence shown here is derived from an EMBL/GenBank/DDBJ whole genome shotgun (WGS) entry which is preliminary data.</text>
</comment>
<organism evidence="6 7">
    <name type="scientific">Discina gigas</name>
    <dbReference type="NCBI Taxonomy" id="1032678"/>
    <lineage>
        <taxon>Eukaryota</taxon>
        <taxon>Fungi</taxon>
        <taxon>Dikarya</taxon>
        <taxon>Ascomycota</taxon>
        <taxon>Pezizomycotina</taxon>
        <taxon>Pezizomycetes</taxon>
        <taxon>Pezizales</taxon>
        <taxon>Discinaceae</taxon>
        <taxon>Discina</taxon>
    </lineage>
</organism>
<dbReference type="Pfam" id="PF13606">
    <property type="entry name" value="Ank_3"/>
    <property type="match status" value="1"/>
</dbReference>
<dbReference type="PROSITE" id="PS50088">
    <property type="entry name" value="ANK_REPEAT"/>
    <property type="match status" value="6"/>
</dbReference>
<evidence type="ECO:0008006" key="8">
    <source>
        <dbReference type="Google" id="ProtNLM"/>
    </source>
</evidence>
<evidence type="ECO:0000313" key="7">
    <source>
        <dbReference type="Proteomes" id="UP001447188"/>
    </source>
</evidence>
<feature type="repeat" description="ANK" evidence="3">
    <location>
        <begin position="231"/>
        <end position="263"/>
    </location>
</feature>
<keyword evidence="2 3" id="KW-0040">ANK repeat</keyword>
<dbReference type="InterPro" id="IPR002110">
    <property type="entry name" value="Ankyrin_rpt"/>
</dbReference>
<protein>
    <recommendedName>
        <fullName evidence="8">Ankyrin repeat protein</fullName>
    </recommendedName>
</protein>
<feature type="repeat" description="ANK" evidence="3">
    <location>
        <begin position="89"/>
        <end position="121"/>
    </location>
</feature>
<keyword evidence="1" id="KW-0677">Repeat</keyword>
<dbReference type="SMART" id="SM00248">
    <property type="entry name" value="ANK"/>
    <property type="match status" value="10"/>
</dbReference>
<dbReference type="Pfam" id="PF12796">
    <property type="entry name" value="Ank_2"/>
    <property type="match status" value="3"/>
</dbReference>
<proteinExistence type="predicted"/>
<reference evidence="6 7" key="1">
    <citation type="submission" date="2024-02" db="EMBL/GenBank/DDBJ databases">
        <title>Discinaceae phylogenomics.</title>
        <authorList>
            <person name="Dirks A.C."/>
            <person name="James T.Y."/>
        </authorList>
    </citation>
    <scope>NUCLEOTIDE SEQUENCE [LARGE SCALE GENOMIC DNA]</scope>
    <source>
        <strain evidence="6 7">ACD0624</strain>
    </source>
</reference>
<evidence type="ECO:0000256" key="2">
    <source>
        <dbReference type="ARBA" id="ARBA00023043"/>
    </source>
</evidence>
<evidence type="ECO:0000256" key="5">
    <source>
        <dbReference type="SAM" id="SignalP"/>
    </source>
</evidence>
<dbReference type="EMBL" id="JBBBZM010000127">
    <property type="protein sequence ID" value="KAL0633403.1"/>
    <property type="molecule type" value="Genomic_DNA"/>
</dbReference>
<feature type="repeat" description="ANK" evidence="3">
    <location>
        <begin position="264"/>
        <end position="296"/>
    </location>
</feature>
<dbReference type="InterPro" id="IPR036770">
    <property type="entry name" value="Ankyrin_rpt-contain_sf"/>
</dbReference>
<evidence type="ECO:0000313" key="6">
    <source>
        <dbReference type="EMBL" id="KAL0633403.1"/>
    </source>
</evidence>
<keyword evidence="5" id="KW-0732">Signal</keyword>
<keyword evidence="7" id="KW-1185">Reference proteome</keyword>
<dbReference type="PANTHER" id="PTHR24126:SF14">
    <property type="entry name" value="ANK_REP_REGION DOMAIN-CONTAINING PROTEIN"/>
    <property type="match status" value="1"/>
</dbReference>
<dbReference type="PROSITE" id="PS50297">
    <property type="entry name" value="ANK_REP_REGION"/>
    <property type="match status" value="6"/>
</dbReference>
<evidence type="ECO:0000256" key="3">
    <source>
        <dbReference type="PROSITE-ProRule" id="PRU00023"/>
    </source>
</evidence>
<feature type="repeat" description="ANK" evidence="3">
    <location>
        <begin position="408"/>
        <end position="440"/>
    </location>
</feature>
<feature type="repeat" description="ANK" evidence="3">
    <location>
        <begin position="161"/>
        <end position="193"/>
    </location>
</feature>
<feature type="region of interest" description="Disordered" evidence="4">
    <location>
        <begin position="358"/>
        <end position="379"/>
    </location>
</feature>
<dbReference type="Gene3D" id="1.25.40.20">
    <property type="entry name" value="Ankyrin repeat-containing domain"/>
    <property type="match status" value="5"/>
</dbReference>
<name>A0ABR3GBR7_9PEZI</name>
<dbReference type="Proteomes" id="UP001447188">
    <property type="component" value="Unassembled WGS sequence"/>
</dbReference>
<feature type="repeat" description="ANK" evidence="3">
    <location>
        <begin position="194"/>
        <end position="226"/>
    </location>
</feature>
<feature type="signal peptide" evidence="5">
    <location>
        <begin position="1"/>
        <end position="19"/>
    </location>
</feature>
<gene>
    <name evidence="6" type="ORF">Q9L58_007716</name>
</gene>
<evidence type="ECO:0000256" key="4">
    <source>
        <dbReference type="SAM" id="MobiDB-lite"/>
    </source>
</evidence>
<dbReference type="SUPFAM" id="SSF48403">
    <property type="entry name" value="Ankyrin repeat"/>
    <property type="match status" value="2"/>
</dbReference>
<accession>A0ABR3GBR7</accession>
<feature type="chain" id="PRO_5045398658" description="Ankyrin repeat protein" evidence="5">
    <location>
        <begin position="20"/>
        <end position="549"/>
    </location>
</feature>